<name>A0A8J6PSB8_9HYPH</name>
<organism evidence="1 2">
    <name type="scientific">Oryzicola mucosus</name>
    <dbReference type="NCBI Taxonomy" id="2767425"/>
    <lineage>
        <taxon>Bacteria</taxon>
        <taxon>Pseudomonadati</taxon>
        <taxon>Pseudomonadota</taxon>
        <taxon>Alphaproteobacteria</taxon>
        <taxon>Hyphomicrobiales</taxon>
        <taxon>Phyllobacteriaceae</taxon>
        <taxon>Oryzicola</taxon>
    </lineage>
</organism>
<protein>
    <submittedName>
        <fullName evidence="1">Uncharacterized protein</fullName>
    </submittedName>
</protein>
<dbReference type="EMBL" id="JACVVX010000001">
    <property type="protein sequence ID" value="MBD0413071.1"/>
    <property type="molecule type" value="Genomic_DNA"/>
</dbReference>
<evidence type="ECO:0000313" key="1">
    <source>
        <dbReference type="EMBL" id="MBD0413071.1"/>
    </source>
</evidence>
<gene>
    <name evidence="1" type="ORF">ICI42_00160</name>
</gene>
<comment type="caution">
    <text evidence="1">The sequence shown here is derived from an EMBL/GenBank/DDBJ whole genome shotgun (WGS) entry which is preliminary data.</text>
</comment>
<proteinExistence type="predicted"/>
<dbReference type="Proteomes" id="UP000643405">
    <property type="component" value="Unassembled WGS sequence"/>
</dbReference>
<sequence length="103" mass="11386">MNHISSVQVGRESVAIDTWENEGGATVREGAHHQFGRRVEMDGSWTIYHVFSGVPAYFGGRASMGLSLSDATLGMISLNRRNERVRSQRTKLFSAVMEGAKRS</sequence>
<dbReference type="RefSeq" id="WP_188162529.1">
    <property type="nucleotide sequence ID" value="NZ_JACVVX010000001.1"/>
</dbReference>
<evidence type="ECO:0000313" key="2">
    <source>
        <dbReference type="Proteomes" id="UP000643405"/>
    </source>
</evidence>
<keyword evidence="2" id="KW-1185">Reference proteome</keyword>
<reference evidence="1" key="1">
    <citation type="submission" date="2020-09" db="EMBL/GenBank/DDBJ databases">
        <title>Genome seq and assembly of Tianweitania sp.</title>
        <authorList>
            <person name="Chhetri G."/>
        </authorList>
    </citation>
    <scope>NUCLEOTIDE SEQUENCE</scope>
    <source>
        <strain evidence="1">Rool2</strain>
    </source>
</reference>
<accession>A0A8J6PSB8</accession>
<dbReference type="AlphaFoldDB" id="A0A8J6PSB8"/>